<reference evidence="1 2" key="1">
    <citation type="journal article" date="2011" name="Stand. Genomic Sci.">
        <title>Non-contiguous finished genome sequence and contextual data of the filamentous soil bacterium Ktedonobacter racemifer type strain (SOSP1-21).</title>
        <authorList>
            <person name="Chang Y.J."/>
            <person name="Land M."/>
            <person name="Hauser L."/>
            <person name="Chertkov O."/>
            <person name="Del Rio T.G."/>
            <person name="Nolan M."/>
            <person name="Copeland A."/>
            <person name="Tice H."/>
            <person name="Cheng J.F."/>
            <person name="Lucas S."/>
            <person name="Han C."/>
            <person name="Goodwin L."/>
            <person name="Pitluck S."/>
            <person name="Ivanova N."/>
            <person name="Ovchinikova G."/>
            <person name="Pati A."/>
            <person name="Chen A."/>
            <person name="Palaniappan K."/>
            <person name="Mavromatis K."/>
            <person name="Liolios K."/>
            <person name="Brettin T."/>
            <person name="Fiebig A."/>
            <person name="Rohde M."/>
            <person name="Abt B."/>
            <person name="Goker M."/>
            <person name="Detter J.C."/>
            <person name="Woyke T."/>
            <person name="Bristow J."/>
            <person name="Eisen J.A."/>
            <person name="Markowitz V."/>
            <person name="Hugenholtz P."/>
            <person name="Kyrpides N.C."/>
            <person name="Klenk H.P."/>
            <person name="Lapidus A."/>
        </authorList>
    </citation>
    <scope>NUCLEOTIDE SEQUENCE [LARGE SCALE GENOMIC DNA]</scope>
    <source>
        <strain evidence="2">DSM 44963</strain>
    </source>
</reference>
<gene>
    <name evidence="1" type="ORF">Krac_0097</name>
</gene>
<keyword evidence="2" id="KW-1185">Reference proteome</keyword>
<accession>D6U8Q9</accession>
<name>D6U8Q9_KTERA</name>
<proteinExistence type="predicted"/>
<organism evidence="1 2">
    <name type="scientific">Ktedonobacter racemifer DSM 44963</name>
    <dbReference type="NCBI Taxonomy" id="485913"/>
    <lineage>
        <taxon>Bacteria</taxon>
        <taxon>Bacillati</taxon>
        <taxon>Chloroflexota</taxon>
        <taxon>Ktedonobacteria</taxon>
        <taxon>Ktedonobacterales</taxon>
        <taxon>Ktedonobacteraceae</taxon>
        <taxon>Ktedonobacter</taxon>
    </lineage>
</organism>
<sequence length="171" mass="19060">MKQHPYLKAFSNATTPTSEQIDEALEAAFSIHDGAWTYYSTTAKRFIYSPDLLELAQVEAQHLYPCDETAIARIFIPAYLAEHAQQQQQEVHALIDPRSATGKGVIIHPNTRRGEGGYQITSFDQDGLIRHIITPDIQNALMLAISRRCYKPVDAEYVDALAATWTAGLAI</sequence>
<evidence type="ECO:0000313" key="1">
    <source>
        <dbReference type="EMBL" id="EFH79619.1"/>
    </source>
</evidence>
<protein>
    <submittedName>
        <fullName evidence="1">Uncharacterized protein</fullName>
    </submittedName>
</protein>
<dbReference type="EMBL" id="ADVG01000006">
    <property type="protein sequence ID" value="EFH79619.1"/>
    <property type="molecule type" value="Genomic_DNA"/>
</dbReference>
<evidence type="ECO:0000313" key="2">
    <source>
        <dbReference type="Proteomes" id="UP000004508"/>
    </source>
</evidence>
<dbReference type="AlphaFoldDB" id="D6U8Q9"/>
<dbReference type="InParanoid" id="D6U8Q9"/>
<dbReference type="Proteomes" id="UP000004508">
    <property type="component" value="Unassembled WGS sequence"/>
</dbReference>
<dbReference type="RefSeq" id="WP_007923578.1">
    <property type="nucleotide sequence ID" value="NZ_ADVG01000006.1"/>
</dbReference>
<comment type="caution">
    <text evidence="1">The sequence shown here is derived from an EMBL/GenBank/DDBJ whole genome shotgun (WGS) entry which is preliminary data.</text>
</comment>